<keyword evidence="2" id="KW-1185">Reference proteome</keyword>
<evidence type="ECO:0008006" key="3">
    <source>
        <dbReference type="Google" id="ProtNLM"/>
    </source>
</evidence>
<proteinExistence type="predicted"/>
<evidence type="ECO:0000313" key="2">
    <source>
        <dbReference type="Proteomes" id="UP001054945"/>
    </source>
</evidence>
<reference evidence="1 2" key="1">
    <citation type="submission" date="2021-06" db="EMBL/GenBank/DDBJ databases">
        <title>Caerostris extrusa draft genome.</title>
        <authorList>
            <person name="Kono N."/>
            <person name="Arakawa K."/>
        </authorList>
    </citation>
    <scope>NUCLEOTIDE SEQUENCE [LARGE SCALE GENOMIC DNA]</scope>
</reference>
<organism evidence="1 2">
    <name type="scientific">Caerostris extrusa</name>
    <name type="common">Bark spider</name>
    <name type="synonym">Caerostris bankana</name>
    <dbReference type="NCBI Taxonomy" id="172846"/>
    <lineage>
        <taxon>Eukaryota</taxon>
        <taxon>Metazoa</taxon>
        <taxon>Ecdysozoa</taxon>
        <taxon>Arthropoda</taxon>
        <taxon>Chelicerata</taxon>
        <taxon>Arachnida</taxon>
        <taxon>Araneae</taxon>
        <taxon>Araneomorphae</taxon>
        <taxon>Entelegynae</taxon>
        <taxon>Araneoidea</taxon>
        <taxon>Araneidae</taxon>
        <taxon>Caerostris</taxon>
    </lineage>
</organism>
<dbReference type="EMBL" id="BPLR01009891">
    <property type="protein sequence ID" value="GIY35309.1"/>
    <property type="molecule type" value="Genomic_DNA"/>
</dbReference>
<name>A0AAV4SPS8_CAEEX</name>
<accession>A0AAV4SPS8</accession>
<sequence length="89" mass="10329">MTEQVILYVAQLILIQGWAYLKCQGTNGELRNAPSWTRIIFEIKTEVGIKSRHLYSTRHKTHLKKEKKRKWHRCNLIAYTNGCSSLGGI</sequence>
<dbReference type="AlphaFoldDB" id="A0AAV4SPS8"/>
<comment type="caution">
    <text evidence="1">The sequence shown here is derived from an EMBL/GenBank/DDBJ whole genome shotgun (WGS) entry which is preliminary data.</text>
</comment>
<protein>
    <recommendedName>
        <fullName evidence="3">Secreted protein</fullName>
    </recommendedName>
</protein>
<evidence type="ECO:0000313" key="1">
    <source>
        <dbReference type="EMBL" id="GIY35309.1"/>
    </source>
</evidence>
<gene>
    <name evidence="1" type="ORF">CEXT_411821</name>
</gene>
<dbReference type="Proteomes" id="UP001054945">
    <property type="component" value="Unassembled WGS sequence"/>
</dbReference>